<dbReference type="OrthoDB" id="2988755at2"/>
<organism evidence="2 3">
    <name type="scientific">Pseudonocardia hierapolitana</name>
    <dbReference type="NCBI Taxonomy" id="1128676"/>
    <lineage>
        <taxon>Bacteria</taxon>
        <taxon>Bacillati</taxon>
        <taxon>Actinomycetota</taxon>
        <taxon>Actinomycetes</taxon>
        <taxon>Pseudonocardiales</taxon>
        <taxon>Pseudonocardiaceae</taxon>
        <taxon>Pseudonocardia</taxon>
    </lineage>
</organism>
<feature type="transmembrane region" description="Helical" evidence="1">
    <location>
        <begin position="161"/>
        <end position="182"/>
    </location>
</feature>
<proteinExistence type="predicted"/>
<feature type="transmembrane region" description="Helical" evidence="1">
    <location>
        <begin position="132"/>
        <end position="149"/>
    </location>
</feature>
<dbReference type="EMBL" id="VIWU01000001">
    <property type="protein sequence ID" value="TWF79453.1"/>
    <property type="molecule type" value="Genomic_DNA"/>
</dbReference>
<reference evidence="2 3" key="1">
    <citation type="submission" date="2019-06" db="EMBL/GenBank/DDBJ databases">
        <title>Sequencing the genomes of 1000 actinobacteria strains.</title>
        <authorList>
            <person name="Klenk H.-P."/>
        </authorList>
    </citation>
    <scope>NUCLEOTIDE SEQUENCE [LARGE SCALE GENOMIC DNA]</scope>
    <source>
        <strain evidence="2 3">DSM 45671</strain>
    </source>
</reference>
<comment type="caution">
    <text evidence="2">The sequence shown here is derived from an EMBL/GenBank/DDBJ whole genome shotgun (WGS) entry which is preliminary data.</text>
</comment>
<gene>
    <name evidence="2" type="ORF">FHX44_115386</name>
</gene>
<keyword evidence="1" id="KW-1133">Transmembrane helix</keyword>
<dbReference type="RefSeq" id="WP_147258312.1">
    <property type="nucleotide sequence ID" value="NZ_VIWU01000001.1"/>
</dbReference>
<evidence type="ECO:0000256" key="1">
    <source>
        <dbReference type="SAM" id="Phobius"/>
    </source>
</evidence>
<accession>A0A561SX56</accession>
<name>A0A561SX56_9PSEU</name>
<feature type="transmembrane region" description="Helical" evidence="1">
    <location>
        <begin position="82"/>
        <end position="100"/>
    </location>
</feature>
<evidence type="ECO:0000313" key="2">
    <source>
        <dbReference type="EMBL" id="TWF79453.1"/>
    </source>
</evidence>
<dbReference type="AlphaFoldDB" id="A0A561SX56"/>
<feature type="transmembrane region" description="Helical" evidence="1">
    <location>
        <begin position="12"/>
        <end position="31"/>
    </location>
</feature>
<feature type="transmembrane region" description="Helical" evidence="1">
    <location>
        <begin position="107"/>
        <end position="126"/>
    </location>
</feature>
<keyword evidence="1" id="KW-0812">Transmembrane</keyword>
<keyword evidence="1" id="KW-0472">Membrane</keyword>
<sequence>MTPPAVTDAARRRWPALAGIAFAALVSIGMASGVDQAPVLAAAATVYIGCAALQKPRAAWPLFFGSVVVITIGKVLDVDATLIVLGCGLALGLYGLLRGVVRPGYGLPLQTVALLGFGAVAALALFVDTDLGAYLVAAGLLAHSAWDLHHYRADRVVSRSLAEFCLLLDASLAVLIVVMTVVSPG</sequence>
<keyword evidence="3" id="KW-1185">Reference proteome</keyword>
<evidence type="ECO:0000313" key="3">
    <source>
        <dbReference type="Proteomes" id="UP000321261"/>
    </source>
</evidence>
<protein>
    <submittedName>
        <fullName evidence="2">Uncharacterized protein</fullName>
    </submittedName>
</protein>
<dbReference type="Proteomes" id="UP000321261">
    <property type="component" value="Unassembled WGS sequence"/>
</dbReference>